<protein>
    <submittedName>
        <fullName evidence="1">Uncharacterized protein</fullName>
    </submittedName>
</protein>
<dbReference type="EMBL" id="FOYZ01000010">
    <property type="protein sequence ID" value="SFR94118.1"/>
    <property type="molecule type" value="Genomic_DNA"/>
</dbReference>
<sequence>MKKRKTYYLWIRRQTDVKKAEVEKRNWIEQGYRVVVLCEGKNKHISEDMNIVIENHKILR</sequence>
<evidence type="ECO:0000313" key="1">
    <source>
        <dbReference type="EMBL" id="SFR94118.1"/>
    </source>
</evidence>
<dbReference type="RefSeq" id="WP_092561566.1">
    <property type="nucleotide sequence ID" value="NZ_FOYZ01000010.1"/>
</dbReference>
<gene>
    <name evidence="1" type="ORF">SAMN05661086_02655</name>
</gene>
<reference evidence="1 2" key="1">
    <citation type="submission" date="2016-10" db="EMBL/GenBank/DDBJ databases">
        <authorList>
            <person name="de Groot N.N."/>
        </authorList>
    </citation>
    <scope>NUCLEOTIDE SEQUENCE [LARGE SCALE GENOMIC DNA]</scope>
    <source>
        <strain evidence="1 2">743A</strain>
    </source>
</reference>
<dbReference type="AlphaFoldDB" id="A0A1I6KSW6"/>
<keyword evidence="2" id="KW-1185">Reference proteome</keyword>
<name>A0A1I6KSW6_9FIRM</name>
<dbReference type="STRING" id="37658.SAMN05661086_02655"/>
<organism evidence="1 2">
    <name type="scientific">Anaeromicropila populeti</name>
    <dbReference type="NCBI Taxonomy" id="37658"/>
    <lineage>
        <taxon>Bacteria</taxon>
        <taxon>Bacillati</taxon>
        <taxon>Bacillota</taxon>
        <taxon>Clostridia</taxon>
        <taxon>Lachnospirales</taxon>
        <taxon>Lachnospiraceae</taxon>
        <taxon>Anaeromicropila</taxon>
    </lineage>
</organism>
<evidence type="ECO:0000313" key="2">
    <source>
        <dbReference type="Proteomes" id="UP000199659"/>
    </source>
</evidence>
<accession>A0A1I6KSW6</accession>
<dbReference type="Proteomes" id="UP000199659">
    <property type="component" value="Unassembled WGS sequence"/>
</dbReference>
<proteinExistence type="predicted"/>